<evidence type="ECO:0000256" key="1">
    <source>
        <dbReference type="SAM" id="MobiDB-lite"/>
    </source>
</evidence>
<feature type="region of interest" description="Disordered" evidence="1">
    <location>
        <begin position="89"/>
        <end position="122"/>
    </location>
</feature>
<protein>
    <recommendedName>
        <fullName evidence="4">Transcriptional regulator</fullName>
    </recommendedName>
</protein>
<evidence type="ECO:0000313" key="3">
    <source>
        <dbReference type="Proteomes" id="UP000791080"/>
    </source>
</evidence>
<dbReference type="RefSeq" id="WP_245588955.1">
    <property type="nucleotide sequence ID" value="NZ_AUBJ02000001.1"/>
</dbReference>
<reference evidence="2 3" key="2">
    <citation type="submission" date="2022-06" db="EMBL/GenBank/DDBJ databases">
        <title>Genomic Encyclopedia of Type Strains, Phase I: the one thousand microbial genomes (KMG-I) project.</title>
        <authorList>
            <person name="Kyrpides N."/>
        </authorList>
    </citation>
    <scope>NUCLEOTIDE SEQUENCE [LARGE SCALE GENOMIC DNA]</scope>
    <source>
        <strain evidence="2 3">DSM 43889</strain>
    </source>
</reference>
<sequence>MSEDNALLRTAREGAQSPSSPGESMTRQELADAVNVQVNRLSGGRHITPVNANHIGKWERGVIRWPAAHYRAALRDVLGAATDRELGFTRPARARRLSPGPTTAPPEADHSPPASHRRAAAGGNARDLLASLAGPTAHYRRMEQTVSSASLGPAAEAHLTLAGEVVRTRCRTPEGYTVLSEIAGLCAWLAADRGDVDTARRHYARAVRHAERADNPLLVAYMVGSLGQYVVETGQPRDGVALLDRATTQLGASSPPVARSWLSSLHAVGHAALGDRRATAVALRRAERDAGSGRVEPVWPWVFAFDDARAARHRATALARLGDTRGAMGALAAAAPALTAPKPRALAQLDQASALASAGRWEESDRLAAEALRVGRDLGSERILVRVRALHTALPRRGGATALNEELTVTD</sequence>
<evidence type="ECO:0000313" key="2">
    <source>
        <dbReference type="EMBL" id="MCP2331075.1"/>
    </source>
</evidence>
<dbReference type="SUPFAM" id="SSF48452">
    <property type="entry name" value="TPR-like"/>
    <property type="match status" value="1"/>
</dbReference>
<dbReference type="Proteomes" id="UP000791080">
    <property type="component" value="Unassembled WGS sequence"/>
</dbReference>
<accession>A0ABT1JEZ9</accession>
<proteinExistence type="predicted"/>
<organism evidence="2 3">
    <name type="scientific">Actinoalloteichus caeruleus DSM 43889</name>
    <dbReference type="NCBI Taxonomy" id="1120930"/>
    <lineage>
        <taxon>Bacteria</taxon>
        <taxon>Bacillati</taxon>
        <taxon>Actinomycetota</taxon>
        <taxon>Actinomycetes</taxon>
        <taxon>Pseudonocardiales</taxon>
        <taxon>Pseudonocardiaceae</taxon>
        <taxon>Actinoalloteichus</taxon>
        <taxon>Actinoalloteichus cyanogriseus</taxon>
    </lineage>
</organism>
<keyword evidence="3" id="KW-1185">Reference proteome</keyword>
<evidence type="ECO:0008006" key="4">
    <source>
        <dbReference type="Google" id="ProtNLM"/>
    </source>
</evidence>
<dbReference type="InterPro" id="IPR011990">
    <property type="entry name" value="TPR-like_helical_dom_sf"/>
</dbReference>
<gene>
    <name evidence="2" type="ORF">G443_001345</name>
</gene>
<feature type="region of interest" description="Disordered" evidence="1">
    <location>
        <begin position="1"/>
        <end position="28"/>
    </location>
</feature>
<name>A0ABT1JEZ9_ACTCY</name>
<dbReference type="Gene3D" id="1.25.40.10">
    <property type="entry name" value="Tetratricopeptide repeat domain"/>
    <property type="match status" value="1"/>
</dbReference>
<reference evidence="2 3" key="1">
    <citation type="submission" date="2013-07" db="EMBL/GenBank/DDBJ databases">
        <authorList>
            <consortium name="DOE Joint Genome Institute"/>
            <person name="Reeve W."/>
            <person name="Huntemann M."/>
            <person name="Han J."/>
            <person name="Chen A."/>
            <person name="Kyrpides N."/>
            <person name="Mavromatis K."/>
            <person name="Markowitz V."/>
            <person name="Palaniappan K."/>
            <person name="Ivanova N."/>
            <person name="Schaumberg A."/>
            <person name="Pati A."/>
            <person name="Liolios K."/>
            <person name="Nordberg H.P."/>
            <person name="Cantor M.N."/>
            <person name="Hua S.X."/>
            <person name="Woyke T."/>
        </authorList>
    </citation>
    <scope>NUCLEOTIDE SEQUENCE [LARGE SCALE GENOMIC DNA]</scope>
    <source>
        <strain evidence="2 3">DSM 43889</strain>
    </source>
</reference>
<dbReference type="EMBL" id="AUBJ02000001">
    <property type="protein sequence ID" value="MCP2331075.1"/>
    <property type="molecule type" value="Genomic_DNA"/>
</dbReference>
<comment type="caution">
    <text evidence="2">The sequence shown here is derived from an EMBL/GenBank/DDBJ whole genome shotgun (WGS) entry which is preliminary data.</text>
</comment>
<feature type="compositionally biased region" description="Polar residues" evidence="1">
    <location>
        <begin position="16"/>
        <end position="27"/>
    </location>
</feature>